<gene>
    <name evidence="2" type="ORF">E3T47_09850</name>
</gene>
<protein>
    <submittedName>
        <fullName evidence="2">Sulfate permease</fullName>
    </submittedName>
</protein>
<feature type="transmembrane region" description="Helical" evidence="1">
    <location>
        <begin position="37"/>
        <end position="59"/>
    </location>
</feature>
<dbReference type="EMBL" id="SOHK01000015">
    <property type="protein sequence ID" value="TFD65157.1"/>
    <property type="molecule type" value="Genomic_DNA"/>
</dbReference>
<dbReference type="RefSeq" id="WP_134555912.1">
    <property type="nucleotide sequence ID" value="NZ_SOHK01000015.1"/>
</dbReference>
<comment type="caution">
    <text evidence="2">The sequence shown here is derived from an EMBL/GenBank/DDBJ whole genome shotgun (WGS) entry which is preliminary data.</text>
</comment>
<name>A0A4R9ALC7_9MICO</name>
<accession>A0A4R9ALC7</accession>
<evidence type="ECO:0000313" key="3">
    <source>
        <dbReference type="Proteomes" id="UP000298154"/>
    </source>
</evidence>
<proteinExistence type="predicted"/>
<dbReference type="OrthoDB" id="4774131at2"/>
<sequence>MIELILTATARSYFFLHRFMPTTVVIDAINSRRGLKWGVPAMLLVVPYAIAAVYCRAQIEAGGGWLNLLVLLFLWNTLKFALIGPISVLKLIAVRVREAVARRPMTRALLR</sequence>
<feature type="transmembrane region" description="Helical" evidence="1">
    <location>
        <begin position="65"/>
        <end position="93"/>
    </location>
</feature>
<keyword evidence="1" id="KW-0812">Transmembrane</keyword>
<keyword evidence="1" id="KW-1133">Transmembrane helix</keyword>
<keyword evidence="1" id="KW-0472">Membrane</keyword>
<evidence type="ECO:0000256" key="1">
    <source>
        <dbReference type="SAM" id="Phobius"/>
    </source>
</evidence>
<reference evidence="2 3" key="1">
    <citation type="submission" date="2019-03" db="EMBL/GenBank/DDBJ databases">
        <title>Genomics of glacier-inhabiting Cryobacterium strains.</title>
        <authorList>
            <person name="Liu Q."/>
            <person name="Xin Y.-H."/>
        </authorList>
    </citation>
    <scope>NUCLEOTIDE SEQUENCE [LARGE SCALE GENOMIC DNA]</scope>
    <source>
        <strain evidence="2 3">Sr36</strain>
    </source>
</reference>
<keyword evidence="3" id="KW-1185">Reference proteome</keyword>
<evidence type="ECO:0000313" key="2">
    <source>
        <dbReference type="EMBL" id="TFD65157.1"/>
    </source>
</evidence>
<organism evidence="2 3">
    <name type="scientific">Cryobacterium ruanii</name>
    <dbReference type="NCBI Taxonomy" id="1259197"/>
    <lineage>
        <taxon>Bacteria</taxon>
        <taxon>Bacillati</taxon>
        <taxon>Actinomycetota</taxon>
        <taxon>Actinomycetes</taxon>
        <taxon>Micrococcales</taxon>
        <taxon>Microbacteriaceae</taxon>
        <taxon>Cryobacterium</taxon>
    </lineage>
</organism>
<dbReference type="AlphaFoldDB" id="A0A4R9ALC7"/>
<dbReference type="Proteomes" id="UP000298154">
    <property type="component" value="Unassembled WGS sequence"/>
</dbReference>